<protein>
    <submittedName>
        <fullName evidence="1">Uncharacterized protein</fullName>
    </submittedName>
</protein>
<comment type="caution">
    <text evidence="1">The sequence shown here is derived from an EMBL/GenBank/DDBJ whole genome shotgun (WGS) entry which is preliminary data.</text>
</comment>
<reference evidence="1 2" key="1">
    <citation type="submission" date="2024-02" db="EMBL/GenBank/DDBJ databases">
        <title>A draft genome for the cacao thread blight pathogen Marasmius crinis-equi.</title>
        <authorList>
            <person name="Cohen S.P."/>
            <person name="Baruah I.K."/>
            <person name="Amoako-Attah I."/>
            <person name="Bukari Y."/>
            <person name="Meinhardt L.W."/>
            <person name="Bailey B.A."/>
        </authorList>
    </citation>
    <scope>NUCLEOTIDE SEQUENCE [LARGE SCALE GENOMIC DNA]</scope>
    <source>
        <strain evidence="1 2">GH-76</strain>
    </source>
</reference>
<sequence length="483" mass="52038">MTNLGGTVKEVIDAQVMTVLLLLLELMEKDGQAESLLSNHRDIVTELLIAALNNLNLFQINTTTPNPGYPSYNSTPTTKGNPTVAITDMSRQTRDIVQLLEKEAKVKLFLSDLPLAGISKIAVPLAIQAFKAKGGLLIKDPDYPCNKDLPVEQGKLESVAQVTAVVMEMAKTYAQKVTLSMMQQSTGYYGAWTPTNQSAGILTILDTCIKLRGTAALAIVVKCVLEHNLTADYLKSTLVPLIPGLCQLAQWQGMSVSAEPFAWSVQTIMDNWAKTILGPKPNKAAAAPLLAKLKKYTCTQDNCVKVQKFLARKHVKKEIQTHAFGAATFELIRTTPQGLTIKKHDMLQAIWGPTYPTFMNKMGVQTNTPTVVRTSNTNSSAIPTAGLSQGLQSCAAVLMAAPLVASQAHGWGHATTIQQPYYSYTAGYPAAGPRPPLAPTIHQIFYGAAPAAVLLHLGPSVPVTPAKRKAADDDNIIDLTITP</sequence>
<keyword evidence="2" id="KW-1185">Reference proteome</keyword>
<dbReference type="EMBL" id="JBAHYK010000458">
    <property type="protein sequence ID" value="KAL0573815.1"/>
    <property type="molecule type" value="Genomic_DNA"/>
</dbReference>
<proteinExistence type="predicted"/>
<dbReference type="Proteomes" id="UP001465976">
    <property type="component" value="Unassembled WGS sequence"/>
</dbReference>
<gene>
    <name evidence="1" type="ORF">V5O48_008123</name>
</gene>
<name>A0ABR3FET9_9AGAR</name>
<organism evidence="1 2">
    <name type="scientific">Marasmius crinis-equi</name>
    <dbReference type="NCBI Taxonomy" id="585013"/>
    <lineage>
        <taxon>Eukaryota</taxon>
        <taxon>Fungi</taxon>
        <taxon>Dikarya</taxon>
        <taxon>Basidiomycota</taxon>
        <taxon>Agaricomycotina</taxon>
        <taxon>Agaricomycetes</taxon>
        <taxon>Agaricomycetidae</taxon>
        <taxon>Agaricales</taxon>
        <taxon>Marasmiineae</taxon>
        <taxon>Marasmiaceae</taxon>
        <taxon>Marasmius</taxon>
    </lineage>
</organism>
<evidence type="ECO:0000313" key="2">
    <source>
        <dbReference type="Proteomes" id="UP001465976"/>
    </source>
</evidence>
<accession>A0ABR3FET9</accession>
<evidence type="ECO:0000313" key="1">
    <source>
        <dbReference type="EMBL" id="KAL0573815.1"/>
    </source>
</evidence>